<dbReference type="VEuPathDB" id="TriTrypDB:C3747_107g102"/>
<gene>
    <name evidence="2" type="ORF">C3747_107g102</name>
</gene>
<sequence>MTVGVSNGDDDVVSFLQHAGERYKEHKELLRRKHLEDERKKCPFKPTVSGYAEQVSRQSNTRRSEAITKRLHELHAKRLQTVEAQRVKSRKRQEEEMAAEMRAPQVTERARSLVSRDPVDVSRKWLEKREEKFARLREEALRRDLAALREVPRISQYAQEKSIVERHLGQRIEDYFMAKEEARRERMYWLAEKSVGMNSSFSSSSFSSHVGDLPMQNELPQPPFTPRITEYAKQLRRSGNVVDRLLADGRKGRRTPQDTSCTFAPRVAPASLEMSRGYYSDPNTLVYERLYRNDASKLREMRRKRMEMDSKNDRTGIPRISETSRLVVERKRSEAMEQARQKSPTQRLHSSSRDVHADAREKQRLMEARERKEKENCTFKPRLNAASKKMWRHQLQLLQGDSDARTAAAARELLWKRSQKRMDEEIRRRRAMVEAREMAECTFHPKVGRAPERQVDRELSVSDRNEMWQLQRAQRLRQARMELERTQLSECSFHPTVDPVFPLPAHNASAVSGYEAHILRQEESRRRKQEAQDWWRPKVVPPGEHGASRHTLSVASEPRSSHQRQQRNLRREGQSRALFSPRSRDDSSADMDGTQFVVYQAPSCASSVSPRSVASASPPSYKHHHHHHHHHCNYHGDFLHSSDNGIAAAVQSVKPSPVDFMINHHRAILDSSRRR</sequence>
<dbReference type="VEuPathDB" id="TriTrypDB:TcCLB.509023.40"/>
<dbReference type="VEuPathDB" id="TriTrypDB:TcBrA4_0109360"/>
<feature type="region of interest" description="Disordered" evidence="1">
    <location>
        <begin position="522"/>
        <end position="590"/>
    </location>
</feature>
<dbReference type="AlphaFoldDB" id="A0A2V2WFG2"/>
<dbReference type="VEuPathDB" id="TriTrypDB:TcCL_ESM11419"/>
<dbReference type="VEuPathDB" id="TriTrypDB:BCY84_01311"/>
<dbReference type="VEuPathDB" id="TriTrypDB:ECC02_006065"/>
<dbReference type="EMBL" id="PRFC01000107">
    <property type="protein sequence ID" value="PWV06997.1"/>
    <property type="molecule type" value="Genomic_DNA"/>
</dbReference>
<feature type="compositionally biased region" description="Basic and acidic residues" evidence="1">
    <location>
        <begin position="331"/>
        <end position="340"/>
    </location>
</feature>
<accession>A0A2V2WFG2</accession>
<dbReference type="VEuPathDB" id="TriTrypDB:Tc_MARK_6711"/>
<feature type="compositionally biased region" description="Low complexity" evidence="1">
    <location>
        <begin position="607"/>
        <end position="620"/>
    </location>
</feature>
<dbReference type="VEuPathDB" id="TriTrypDB:TCSYLVIO_006471"/>
<dbReference type="Proteomes" id="UP000246078">
    <property type="component" value="Unassembled WGS sequence"/>
</dbReference>
<reference evidence="2 3" key="1">
    <citation type="journal article" date="2018" name="Microb. Genom.">
        <title>Expanding an expanded genome: long-read sequencing of Trypanosoma cruzi.</title>
        <authorList>
            <person name="Berna L."/>
            <person name="Rodriguez M."/>
            <person name="Chiribao M.L."/>
            <person name="Parodi-Talice A."/>
            <person name="Pita S."/>
            <person name="Rijo G."/>
            <person name="Alvarez-Valin F."/>
            <person name="Robello C."/>
        </authorList>
    </citation>
    <scope>NUCLEOTIDE SEQUENCE [LARGE SCALE GENOMIC DNA]</scope>
    <source>
        <strain evidence="2 3">TCC</strain>
    </source>
</reference>
<dbReference type="VEuPathDB" id="TriTrypDB:TCDM_03741"/>
<dbReference type="OrthoDB" id="273140at2759"/>
<evidence type="ECO:0000313" key="2">
    <source>
        <dbReference type="EMBL" id="PWV06997.1"/>
    </source>
</evidence>
<proteinExistence type="predicted"/>
<evidence type="ECO:0000256" key="1">
    <source>
        <dbReference type="SAM" id="MobiDB-lite"/>
    </source>
</evidence>
<feature type="region of interest" description="Disordered" evidence="1">
    <location>
        <begin position="607"/>
        <end position="629"/>
    </location>
</feature>
<feature type="compositionally biased region" description="Basic and acidic residues" evidence="1">
    <location>
        <begin position="522"/>
        <end position="536"/>
    </location>
</feature>
<dbReference type="VEuPathDB" id="TriTrypDB:TcCLB.511127.50"/>
<comment type="caution">
    <text evidence="2">The sequence shown here is derived from an EMBL/GenBank/DDBJ whole genome shotgun (WGS) entry which is preliminary data.</text>
</comment>
<dbReference type="VEuPathDB" id="TriTrypDB:TcYC6_0036000"/>
<dbReference type="VEuPathDB" id="TriTrypDB:C4B63_27g172"/>
<dbReference type="VEuPathDB" id="TriTrypDB:TcG_05644"/>
<dbReference type="SMR" id="A0A2V2WFG2"/>
<dbReference type="PANTHER" id="PTHR37028">
    <property type="entry name" value="UNNAMED PRODUCT-RELATED"/>
    <property type="match status" value="1"/>
</dbReference>
<protein>
    <submittedName>
        <fullName evidence="2">Uncharacterized protein</fullName>
    </submittedName>
</protein>
<dbReference type="PANTHER" id="PTHR37028:SF9">
    <property type="entry name" value="NUCLEAR PROTEIN MDM1"/>
    <property type="match status" value="1"/>
</dbReference>
<name>A0A2V2WFG2_TRYCR</name>
<feature type="region of interest" description="Disordered" evidence="1">
    <location>
        <begin position="331"/>
        <end position="358"/>
    </location>
</feature>
<evidence type="ECO:0000313" key="3">
    <source>
        <dbReference type="Proteomes" id="UP000246078"/>
    </source>
</evidence>
<organism evidence="2 3">
    <name type="scientific">Trypanosoma cruzi</name>
    <dbReference type="NCBI Taxonomy" id="5693"/>
    <lineage>
        <taxon>Eukaryota</taxon>
        <taxon>Discoba</taxon>
        <taxon>Euglenozoa</taxon>
        <taxon>Kinetoplastea</taxon>
        <taxon>Metakinetoplastina</taxon>
        <taxon>Trypanosomatida</taxon>
        <taxon>Trypanosomatidae</taxon>
        <taxon>Trypanosoma</taxon>
        <taxon>Schizotrypanum</taxon>
    </lineage>
</organism>